<dbReference type="NCBIfam" id="TIGR02971">
    <property type="entry name" value="heterocyst_DevB"/>
    <property type="match status" value="1"/>
</dbReference>
<dbReference type="PRINTS" id="PR01490">
    <property type="entry name" value="RTXTOXIND"/>
</dbReference>
<feature type="domain" description="YbhG-like alpha-helical hairpin" evidence="5">
    <location>
        <begin position="157"/>
        <end position="238"/>
    </location>
</feature>
<protein>
    <submittedName>
        <fullName evidence="6">HlyD family secretion protein</fullName>
    </submittedName>
</protein>
<keyword evidence="4" id="KW-1133">Transmembrane helix</keyword>
<keyword evidence="4" id="KW-0472">Membrane</keyword>
<accession>A0A1U7HYZ9</accession>
<evidence type="ECO:0000313" key="6">
    <source>
        <dbReference type="EMBL" id="OKH28875.1"/>
    </source>
</evidence>
<dbReference type="AlphaFoldDB" id="A0A1U7HYZ9"/>
<dbReference type="PANTHER" id="PTHR32347">
    <property type="entry name" value="EFFLUX SYSTEM COMPONENT YKNX-RELATED"/>
    <property type="match status" value="1"/>
</dbReference>
<dbReference type="PANTHER" id="PTHR32347:SF27">
    <property type="entry name" value="RND EFFLUX PUMP MEMBRANE FUSION PROTEIN BARREL-SANDWICH DOMAIN-CONTAINING PROTEIN"/>
    <property type="match status" value="1"/>
</dbReference>
<proteinExistence type="predicted"/>
<dbReference type="InterPro" id="IPR050465">
    <property type="entry name" value="UPF0194_transport"/>
</dbReference>
<reference evidence="6 7" key="1">
    <citation type="submission" date="2016-11" db="EMBL/GenBank/DDBJ databases">
        <title>Draft Genome Sequences of Nine Cyanobacterial Strains from Diverse Habitats.</title>
        <authorList>
            <person name="Zhu T."/>
            <person name="Hou S."/>
            <person name="Lu X."/>
            <person name="Hess W.R."/>
        </authorList>
    </citation>
    <scope>NUCLEOTIDE SEQUENCE [LARGE SCALE GENOMIC DNA]</scope>
    <source>
        <strain evidence="6 7">5.2 s.c.1</strain>
    </source>
</reference>
<evidence type="ECO:0000313" key="7">
    <source>
        <dbReference type="Proteomes" id="UP000185984"/>
    </source>
</evidence>
<comment type="caution">
    <text evidence="6">The sequence shown here is derived from an EMBL/GenBank/DDBJ whole genome shotgun (WGS) entry which is preliminary data.</text>
</comment>
<keyword evidence="7" id="KW-1185">Reference proteome</keyword>
<dbReference type="Gene3D" id="1.10.287.470">
    <property type="entry name" value="Helix hairpin bin"/>
    <property type="match status" value="1"/>
</dbReference>
<sequence length="395" mass="42991">MVQKKREREIKDQWLIGVVALLTILNGIFSIYNLTRFRASAPSVVTTTENPTPVRIAVTGLGRLEPQGEVIRLSPPTSAQSARVSQILVQEGDRVQAGQIIAILDTYEPRRAALIAAQQQVKIAKAQLARVQAGAQTGQIDAQRATIARLEAELQGEIPAQQATIARLEAELNNAQAEYRRYQNLYQEGAISASLFDSKRLPVATLQQQLNEARATLNRTTSSYREQISQARATLAATAEVRPVDVQVAQAEVDGAIAAVTQAQADLNLSYVRAPKDAQVLKIHTRPGEIVSNRGIAELGQTNQMYAVAEIYETDIAKVRLGQKATITSSALSETLSGEVTHIGLQVNSQEVLSTNPTANTDNRVVEVRIRIDNPEDNQRVAGLTNLQVQVAINI</sequence>
<gene>
    <name evidence="6" type="ORF">NIES1031_02985</name>
</gene>
<dbReference type="InterPro" id="IPR059052">
    <property type="entry name" value="HH_YbhG-like"/>
</dbReference>
<comment type="subcellular location">
    <subcellularLocation>
        <location evidence="1">Cell envelope</location>
    </subcellularLocation>
</comment>
<dbReference type="EMBL" id="MRCC01000002">
    <property type="protein sequence ID" value="OKH28875.1"/>
    <property type="molecule type" value="Genomic_DNA"/>
</dbReference>
<evidence type="ECO:0000256" key="4">
    <source>
        <dbReference type="SAM" id="Phobius"/>
    </source>
</evidence>
<evidence type="ECO:0000256" key="3">
    <source>
        <dbReference type="SAM" id="Coils"/>
    </source>
</evidence>
<dbReference type="Gene3D" id="2.40.50.100">
    <property type="match status" value="1"/>
</dbReference>
<feature type="transmembrane region" description="Helical" evidence="4">
    <location>
        <begin position="12"/>
        <end position="32"/>
    </location>
</feature>
<dbReference type="Proteomes" id="UP000185984">
    <property type="component" value="Unassembled WGS sequence"/>
</dbReference>
<keyword evidence="4" id="KW-0812">Transmembrane</keyword>
<evidence type="ECO:0000256" key="1">
    <source>
        <dbReference type="ARBA" id="ARBA00004196"/>
    </source>
</evidence>
<evidence type="ECO:0000259" key="5">
    <source>
        <dbReference type="Pfam" id="PF25881"/>
    </source>
</evidence>
<feature type="coiled-coil region" evidence="3">
    <location>
        <begin position="151"/>
        <end position="223"/>
    </location>
</feature>
<dbReference type="InterPro" id="IPR014315">
    <property type="entry name" value="ABC_heterocyst_DevB"/>
</dbReference>
<keyword evidence="2 3" id="KW-0175">Coiled coil</keyword>
<dbReference type="GO" id="GO:0030313">
    <property type="term" value="C:cell envelope"/>
    <property type="evidence" value="ECO:0007669"/>
    <property type="project" value="UniProtKB-SubCell"/>
</dbReference>
<dbReference type="SUPFAM" id="SSF111369">
    <property type="entry name" value="HlyD-like secretion proteins"/>
    <property type="match status" value="2"/>
</dbReference>
<dbReference type="Gene3D" id="2.40.30.170">
    <property type="match status" value="1"/>
</dbReference>
<name>A0A1U7HYZ9_9CHRO</name>
<dbReference type="Pfam" id="PF25881">
    <property type="entry name" value="HH_YBHG"/>
    <property type="match status" value="1"/>
</dbReference>
<evidence type="ECO:0000256" key="2">
    <source>
        <dbReference type="ARBA" id="ARBA00023054"/>
    </source>
</evidence>
<dbReference type="RefSeq" id="WP_073548030.1">
    <property type="nucleotide sequence ID" value="NZ_CAWMVK010000012.1"/>
</dbReference>
<dbReference type="OrthoDB" id="264111at2"/>
<organism evidence="6 7">
    <name type="scientific">Chroogloeocystis siderophila 5.2 s.c.1</name>
    <dbReference type="NCBI Taxonomy" id="247279"/>
    <lineage>
        <taxon>Bacteria</taxon>
        <taxon>Bacillati</taxon>
        <taxon>Cyanobacteriota</taxon>
        <taxon>Cyanophyceae</taxon>
        <taxon>Oscillatoriophycideae</taxon>
        <taxon>Chroococcales</taxon>
        <taxon>Chroococcaceae</taxon>
        <taxon>Chroogloeocystis</taxon>
    </lineage>
</organism>
<dbReference type="STRING" id="247279.NIES1031_02985"/>